<dbReference type="InterPro" id="IPR036390">
    <property type="entry name" value="WH_DNA-bd_sf"/>
</dbReference>
<evidence type="ECO:0000313" key="3">
    <source>
        <dbReference type="EMBL" id="MFD2486003.1"/>
    </source>
</evidence>
<evidence type="ECO:0000259" key="2">
    <source>
        <dbReference type="Pfam" id="PF10400"/>
    </source>
</evidence>
<keyword evidence="4" id="KW-1185">Reference proteome</keyword>
<dbReference type="PANTHER" id="PTHR43252">
    <property type="entry name" value="TRANSCRIPTIONAL REGULATOR YQJI"/>
    <property type="match status" value="1"/>
</dbReference>
<organism evidence="3 4">
    <name type="scientific">Amycolatopsis albidoflavus</name>
    <dbReference type="NCBI Taxonomy" id="102226"/>
    <lineage>
        <taxon>Bacteria</taxon>
        <taxon>Bacillati</taxon>
        <taxon>Actinomycetota</taxon>
        <taxon>Actinomycetes</taxon>
        <taxon>Pseudonocardiales</taxon>
        <taxon>Pseudonocardiaceae</taxon>
        <taxon>Amycolatopsis</taxon>
    </lineage>
</organism>
<dbReference type="Proteomes" id="UP001597542">
    <property type="component" value="Unassembled WGS sequence"/>
</dbReference>
<protein>
    <submittedName>
        <fullName evidence="3">PadR family transcriptional regulator</fullName>
    </submittedName>
</protein>
<evidence type="ECO:0000313" key="4">
    <source>
        <dbReference type="Proteomes" id="UP001597542"/>
    </source>
</evidence>
<dbReference type="EMBL" id="JBHUKQ010000019">
    <property type="protein sequence ID" value="MFD2486003.1"/>
    <property type="molecule type" value="Genomic_DNA"/>
</dbReference>
<name>A0ABW5I9S9_9PSEU</name>
<dbReference type="SUPFAM" id="SSF46785">
    <property type="entry name" value="Winged helix' DNA-binding domain"/>
    <property type="match status" value="1"/>
</dbReference>
<reference evidence="4" key="1">
    <citation type="journal article" date="2019" name="Int. J. Syst. Evol. Microbiol.">
        <title>The Global Catalogue of Microorganisms (GCM) 10K type strain sequencing project: providing services to taxonomists for standard genome sequencing and annotation.</title>
        <authorList>
            <consortium name="The Broad Institute Genomics Platform"/>
            <consortium name="The Broad Institute Genome Sequencing Center for Infectious Disease"/>
            <person name="Wu L."/>
            <person name="Ma J."/>
        </authorList>
    </citation>
    <scope>NUCLEOTIDE SEQUENCE [LARGE SCALE GENOMIC DNA]</scope>
    <source>
        <strain evidence="4">CGMCC 4.7638</strain>
    </source>
</reference>
<proteinExistence type="predicted"/>
<feature type="domain" description="Transcription regulator PadR C-terminal" evidence="2">
    <location>
        <begin position="95"/>
        <end position="166"/>
    </location>
</feature>
<evidence type="ECO:0000259" key="1">
    <source>
        <dbReference type="Pfam" id="PF03551"/>
    </source>
</evidence>
<comment type="caution">
    <text evidence="3">The sequence shown here is derived from an EMBL/GenBank/DDBJ whole genome shotgun (WGS) entry which is preliminary data.</text>
</comment>
<dbReference type="InterPro" id="IPR036388">
    <property type="entry name" value="WH-like_DNA-bd_sf"/>
</dbReference>
<accession>A0ABW5I9S9</accession>
<dbReference type="Gene3D" id="1.10.10.10">
    <property type="entry name" value="Winged helix-like DNA-binding domain superfamily/Winged helix DNA-binding domain"/>
    <property type="match status" value="1"/>
</dbReference>
<dbReference type="Pfam" id="PF03551">
    <property type="entry name" value="PadR"/>
    <property type="match status" value="1"/>
</dbReference>
<sequence length="179" mass="20004">MGAHKVNATEASLLGFLHAGPMTGWDLVAAAQQRIGAFWSLTQSQVYRELAAMSEGGLIEAGEQGSRARRPYRLTDAGRQAFEDWCGSELAAENIRFPLLLVVMFGRDVPGGRLAEIIAEHRKIHAERLAEYERSRAAVPEEERDPYAMATRDFGIRYERAVLEWFAALPDVITGEDRR</sequence>
<dbReference type="RefSeq" id="WP_344286344.1">
    <property type="nucleotide sequence ID" value="NZ_BAAAHV010000026.1"/>
</dbReference>
<dbReference type="PANTHER" id="PTHR43252:SF2">
    <property type="entry name" value="TRANSCRIPTION REGULATOR, PADR-LIKE FAMILY"/>
    <property type="match status" value="1"/>
</dbReference>
<feature type="domain" description="Transcription regulator PadR N-terminal" evidence="1">
    <location>
        <begin position="13"/>
        <end position="83"/>
    </location>
</feature>
<gene>
    <name evidence="3" type="ORF">ACFSUT_37420</name>
</gene>
<dbReference type="InterPro" id="IPR005149">
    <property type="entry name" value="Tscrpt_reg_PadR_N"/>
</dbReference>
<dbReference type="InterPro" id="IPR018309">
    <property type="entry name" value="Tscrpt_reg_PadR_C"/>
</dbReference>
<dbReference type="Pfam" id="PF10400">
    <property type="entry name" value="Vir_act_alpha_C"/>
    <property type="match status" value="1"/>
</dbReference>
<dbReference type="Gene3D" id="6.10.140.190">
    <property type="match status" value="1"/>
</dbReference>